<reference evidence="3" key="1">
    <citation type="submission" date="2016-10" db="EMBL/GenBank/DDBJ databases">
        <authorList>
            <person name="Varghese N."/>
            <person name="Submissions S."/>
        </authorList>
    </citation>
    <scope>NUCLEOTIDE SEQUENCE [LARGE SCALE GENOMIC DNA]</scope>
    <source>
        <strain evidence="3">DSM 25329</strain>
    </source>
</reference>
<dbReference type="GO" id="GO:0016787">
    <property type="term" value="F:hydrolase activity"/>
    <property type="evidence" value="ECO:0007669"/>
    <property type="project" value="UniProtKB-KW"/>
</dbReference>
<dbReference type="EMBL" id="FNAN01000016">
    <property type="protein sequence ID" value="SDG19247.1"/>
    <property type="molecule type" value="Genomic_DNA"/>
</dbReference>
<keyword evidence="2" id="KW-0378">Hydrolase</keyword>
<gene>
    <name evidence="2" type="ORF">SAMN04487996_11633</name>
</gene>
<dbReference type="OrthoDB" id="9780932at2"/>
<evidence type="ECO:0000313" key="2">
    <source>
        <dbReference type="EMBL" id="SDG19247.1"/>
    </source>
</evidence>
<dbReference type="RefSeq" id="WP_090155537.1">
    <property type="nucleotide sequence ID" value="NZ_FNAN01000016.1"/>
</dbReference>
<dbReference type="AlphaFoldDB" id="A0A1G7S863"/>
<dbReference type="Proteomes" id="UP000198748">
    <property type="component" value="Unassembled WGS sequence"/>
</dbReference>
<dbReference type="InterPro" id="IPR022742">
    <property type="entry name" value="Hydrolase_4"/>
</dbReference>
<feature type="domain" description="Serine aminopeptidase S33" evidence="1">
    <location>
        <begin position="28"/>
        <end position="260"/>
    </location>
</feature>
<name>A0A1G7S863_9BACT</name>
<dbReference type="Gene3D" id="3.40.50.1820">
    <property type="entry name" value="alpha/beta hydrolase"/>
    <property type="match status" value="1"/>
</dbReference>
<evidence type="ECO:0000313" key="3">
    <source>
        <dbReference type="Proteomes" id="UP000198748"/>
    </source>
</evidence>
<keyword evidence="3" id="KW-1185">Reference proteome</keyword>
<evidence type="ECO:0000259" key="1">
    <source>
        <dbReference type="Pfam" id="PF12146"/>
    </source>
</evidence>
<dbReference type="PANTHER" id="PTHR11614">
    <property type="entry name" value="PHOSPHOLIPASE-RELATED"/>
    <property type="match status" value="1"/>
</dbReference>
<sequence>MQSKPTTSIFRNESGHNIFYRNWIVGGKPKGIVIIVHGLNSHSGYYQGFAEKLLEAGYECYGLDLQGRGESEGERYYISAYDDVIADIDRLVQVAKCEHPATPVFLLGHSAGGVFSAVYALRHQGELDGLISESFAFQLPVPKLALELMKWLGKLIPRTRLVKLNNSDFSRDQLVVDKMNEDPLIRNEKQPNRTMQQLLLAGEDLQKEMSAITLPLLILHGTADKATNPAGSKYFHDHASSTDKQLDLYEGYYHDLLNDKYNSVIVKDILRWLNERS</sequence>
<dbReference type="InterPro" id="IPR051044">
    <property type="entry name" value="MAG_DAG_Lipase"/>
</dbReference>
<organism evidence="2 3">
    <name type="scientific">Dyadobacter soli</name>
    <dbReference type="NCBI Taxonomy" id="659014"/>
    <lineage>
        <taxon>Bacteria</taxon>
        <taxon>Pseudomonadati</taxon>
        <taxon>Bacteroidota</taxon>
        <taxon>Cytophagia</taxon>
        <taxon>Cytophagales</taxon>
        <taxon>Spirosomataceae</taxon>
        <taxon>Dyadobacter</taxon>
    </lineage>
</organism>
<protein>
    <submittedName>
        <fullName evidence="2">Lysophospholipase, alpha-beta hydrolase superfamily</fullName>
    </submittedName>
</protein>
<dbReference type="Pfam" id="PF12146">
    <property type="entry name" value="Hydrolase_4"/>
    <property type="match status" value="1"/>
</dbReference>
<dbReference type="InterPro" id="IPR029058">
    <property type="entry name" value="AB_hydrolase_fold"/>
</dbReference>
<dbReference type="SUPFAM" id="SSF53474">
    <property type="entry name" value="alpha/beta-Hydrolases"/>
    <property type="match status" value="1"/>
</dbReference>
<accession>A0A1G7S863</accession>
<dbReference type="STRING" id="659014.SAMN04487996_11633"/>
<proteinExistence type="predicted"/>